<evidence type="ECO:0000313" key="1">
    <source>
        <dbReference type="EMBL" id="KAI3706466.1"/>
    </source>
</evidence>
<dbReference type="Proteomes" id="UP001055879">
    <property type="component" value="Linkage Group LG08"/>
</dbReference>
<reference evidence="1 2" key="2">
    <citation type="journal article" date="2022" name="Mol. Ecol. Resour.">
        <title>The genomes of chicory, endive, great burdock and yacon provide insights into Asteraceae paleo-polyploidization history and plant inulin production.</title>
        <authorList>
            <person name="Fan W."/>
            <person name="Wang S."/>
            <person name="Wang H."/>
            <person name="Wang A."/>
            <person name="Jiang F."/>
            <person name="Liu H."/>
            <person name="Zhao H."/>
            <person name="Xu D."/>
            <person name="Zhang Y."/>
        </authorList>
    </citation>
    <scope>NUCLEOTIDE SEQUENCE [LARGE SCALE GENOMIC DNA]</scope>
    <source>
        <strain evidence="2">cv. Niubang</strain>
    </source>
</reference>
<organism evidence="1 2">
    <name type="scientific">Arctium lappa</name>
    <name type="common">Greater burdock</name>
    <name type="synonym">Lappa major</name>
    <dbReference type="NCBI Taxonomy" id="4217"/>
    <lineage>
        <taxon>Eukaryota</taxon>
        <taxon>Viridiplantae</taxon>
        <taxon>Streptophyta</taxon>
        <taxon>Embryophyta</taxon>
        <taxon>Tracheophyta</taxon>
        <taxon>Spermatophyta</taxon>
        <taxon>Magnoliopsida</taxon>
        <taxon>eudicotyledons</taxon>
        <taxon>Gunneridae</taxon>
        <taxon>Pentapetalae</taxon>
        <taxon>asterids</taxon>
        <taxon>campanulids</taxon>
        <taxon>Asterales</taxon>
        <taxon>Asteraceae</taxon>
        <taxon>Carduoideae</taxon>
        <taxon>Cardueae</taxon>
        <taxon>Arctiinae</taxon>
        <taxon>Arctium</taxon>
    </lineage>
</organism>
<evidence type="ECO:0000313" key="2">
    <source>
        <dbReference type="Proteomes" id="UP001055879"/>
    </source>
</evidence>
<reference evidence="2" key="1">
    <citation type="journal article" date="2022" name="Mol. Ecol. Resour.">
        <title>The genomes of chicory, endive, great burdock and yacon provide insights into Asteraceae palaeo-polyploidization history and plant inulin production.</title>
        <authorList>
            <person name="Fan W."/>
            <person name="Wang S."/>
            <person name="Wang H."/>
            <person name="Wang A."/>
            <person name="Jiang F."/>
            <person name="Liu H."/>
            <person name="Zhao H."/>
            <person name="Xu D."/>
            <person name="Zhang Y."/>
        </authorList>
    </citation>
    <scope>NUCLEOTIDE SEQUENCE [LARGE SCALE GENOMIC DNA]</scope>
    <source>
        <strain evidence="2">cv. Niubang</strain>
    </source>
</reference>
<gene>
    <name evidence="1" type="ORF">L6452_24230</name>
</gene>
<sequence length="496" mass="58431">MDSTIVRQVEIINTQMQRLLEPHDDDNSSSCIFRVPQSLLQINKEAYQPQIVSIGPYHHGKDLPMIEKHKWRYLYRLQKRMLSKTDEPLKLLLYRIMSMEKRIRESYSESILYSSEDLAKMMLLDGVFLIVLFLKFRKRYLQKDPIFKMVWVLPFLMRDFLMIENQIPFFVLEDLFYASRTKDDSLTLQTLILEFFNYGALRPKKVLSKYVDLKGKHLLDFFRKSFLVKKRYASIGNGPYRQFSECACLKRKHFLNLFLKRDLKETVESPRYETPDDDNSVVSISTEDYDETPVSFALTRKKETSDDDTSFERIQPATKLVVAGLKFKKNHEAKSFLDIKFQNGVLSIPHINLDDFYTHFILNGIIFEQCYSNCSKDITTYIVFLGCLINTSMDVGLLSDSKIIHNYLGTDKELVKFFNNVGKYVAFDIDDNYLKNVFREINEYCDNGWHVGWAGFKHTYFDSPWTFISAFAAFVLLCLAGLQTFYTVYPYYYERI</sequence>
<protein>
    <submittedName>
        <fullName evidence="1">Uncharacterized protein</fullName>
    </submittedName>
</protein>
<comment type="caution">
    <text evidence="1">The sequence shown here is derived from an EMBL/GenBank/DDBJ whole genome shotgun (WGS) entry which is preliminary data.</text>
</comment>
<dbReference type="EMBL" id="CM042054">
    <property type="protein sequence ID" value="KAI3706466.1"/>
    <property type="molecule type" value="Genomic_DNA"/>
</dbReference>
<keyword evidence="2" id="KW-1185">Reference proteome</keyword>
<accession>A0ACB9AAA4</accession>
<proteinExistence type="predicted"/>
<name>A0ACB9AAA4_ARCLA</name>